<dbReference type="Gene3D" id="3.40.710.10">
    <property type="entry name" value="DD-peptidase/beta-lactamase superfamily"/>
    <property type="match status" value="1"/>
</dbReference>
<dbReference type="InterPro" id="IPR001466">
    <property type="entry name" value="Beta-lactam-related"/>
</dbReference>
<sequence length="442" mass="48575">MLPCSWLPIRRAMSTGKRLRSMAASPARIPSHGNSWGRRRIDMSDSSTALELGFLPDRLARVGTHIQAKYLDSGKLPFGALLIGRGDEVAHTWASGVDHDAIFRIASMTKPITSIAFMQLVEQGKVALSEPVAKYIPEFADLGVFVSGGGNIPFVSRPPTTRLNIIDVLRHTTGFTYSFQERTPIDAAYRKTELEHWMKNDSQSFINHLSQIPLEFDPGTCWNYSVSTDVLGILVERISGQSLGDYFREHIFEPLGMKDTGFKVAADQAHRIPPCYAFHPKDKMVQTDKAGAESLWAQGWKFESGGGGLASTIHDYHRFCRMLLNGGALDGVQIISPKTLELMTANHLPGGGDLTQHSKSLFSEAENAGIGFGLGFACNIDPAATMLAGSKGEFYWGGMYSTAFLIDPVEDLIMVFMTQLAPSSTYPIRREIRTMMYAALAA</sequence>
<dbReference type="InterPro" id="IPR012338">
    <property type="entry name" value="Beta-lactam/transpept-like"/>
</dbReference>
<gene>
    <name evidence="2" type="primary">lipo3</name>
</gene>
<reference evidence="2" key="1">
    <citation type="journal article" date="2016" name="Microb. Cell Fact.">
        <title>A novel esterase from a marine mud metagenomic library for biocatalytic synthesis of short-chain flavor esters.</title>
        <authorList>
            <person name="Gao W."/>
            <person name="Wu K."/>
            <person name="Chen L."/>
            <person name="Fan H."/>
            <person name="Zhao Z."/>
            <person name="Gao B."/>
            <person name="Wang H."/>
            <person name="Wei D."/>
        </authorList>
    </citation>
    <scope>NUCLEOTIDE SEQUENCE</scope>
</reference>
<dbReference type="InterPro" id="IPR050789">
    <property type="entry name" value="Diverse_Enzym_Activities"/>
</dbReference>
<proteinExistence type="predicted"/>
<dbReference type="Pfam" id="PF00144">
    <property type="entry name" value="Beta-lactamase"/>
    <property type="match status" value="1"/>
</dbReference>
<dbReference type="EMBL" id="KT288114">
    <property type="protein sequence ID" value="ALR88763.1"/>
    <property type="molecule type" value="Genomic_DNA"/>
</dbReference>
<evidence type="ECO:0000313" key="2">
    <source>
        <dbReference type="EMBL" id="ALR88763.1"/>
    </source>
</evidence>
<dbReference type="AlphaFoldDB" id="A0A0U2K7C5"/>
<name>A0A0U2K7C5_9ZZZZ</name>
<feature type="domain" description="Beta-lactamase-related" evidence="1">
    <location>
        <begin position="73"/>
        <end position="424"/>
    </location>
</feature>
<accession>A0A0U2K7C5</accession>
<organism evidence="2">
    <name type="scientific">uncultured microorganism</name>
    <dbReference type="NCBI Taxonomy" id="358574"/>
    <lineage>
        <taxon>unclassified sequences</taxon>
        <taxon>environmental samples</taxon>
    </lineage>
</organism>
<dbReference type="SUPFAM" id="SSF56601">
    <property type="entry name" value="beta-lactamase/transpeptidase-like"/>
    <property type="match status" value="1"/>
</dbReference>
<evidence type="ECO:0000259" key="1">
    <source>
        <dbReference type="Pfam" id="PF00144"/>
    </source>
</evidence>
<dbReference type="PANTHER" id="PTHR43283:SF3">
    <property type="entry name" value="BETA-LACTAMASE FAMILY PROTEIN (AFU_ORTHOLOGUE AFUA_5G07500)"/>
    <property type="match status" value="1"/>
</dbReference>
<dbReference type="PANTHER" id="PTHR43283">
    <property type="entry name" value="BETA-LACTAMASE-RELATED"/>
    <property type="match status" value="1"/>
</dbReference>
<protein>
    <submittedName>
        <fullName evidence="2">Lipase/esterase</fullName>
    </submittedName>
</protein>